<dbReference type="Gene3D" id="3.40.50.300">
    <property type="entry name" value="P-loop containing nucleotide triphosphate hydrolases"/>
    <property type="match status" value="2"/>
</dbReference>
<feature type="compositionally biased region" description="Polar residues" evidence="1">
    <location>
        <begin position="465"/>
        <end position="476"/>
    </location>
</feature>
<feature type="domain" description="Type IV secretion system coupling protein TraD DNA-binding" evidence="2">
    <location>
        <begin position="30"/>
        <end position="349"/>
    </location>
</feature>
<protein>
    <recommendedName>
        <fullName evidence="2">Type IV secretion system coupling protein TraD DNA-binding domain-containing protein</fullName>
    </recommendedName>
</protein>
<dbReference type="SUPFAM" id="SSF52540">
    <property type="entry name" value="P-loop containing nucleoside triphosphate hydrolases"/>
    <property type="match status" value="1"/>
</dbReference>
<evidence type="ECO:0000313" key="4">
    <source>
        <dbReference type="Proteomes" id="UP000178892"/>
    </source>
</evidence>
<proteinExistence type="predicted"/>
<dbReference type="STRING" id="1817825.A2720_01240"/>
<dbReference type="InterPro" id="IPR051162">
    <property type="entry name" value="T4SS_component"/>
</dbReference>
<evidence type="ECO:0000259" key="2">
    <source>
        <dbReference type="Pfam" id="PF10412"/>
    </source>
</evidence>
<sequence>MVKIMDQNNDIILFAKTNFRNRETPFGIRQDDRRRHMYIIGKTGMGKTTLIENMVVQDIQNGHGVTFVDPHGDSVEKVLEYIPSDRVNDVVYFNPADLDFPIAFNPLEAVDPKYKHLVASGLMGVFTKIWAGVWSARMEYILSNTILALLDSPGNTMLGIARMLVNKAYRKKIVDNIKDPVVKSFWVDEFANYNDKFRNEAIAPIQNKVGQFLSSAIIRNIVGQTKSAIDLRDIMDNKKIFLINLSKGRIGEDNSALLGAMLITKLQLAAMSRVDIPEETREDFYLYVDEFQNFATNSFANILSEARKYRLNLIVAHQYIGQLVFERNTTVRDAIFGNVGTMVCFRMGAEDAEFLEKEFEPEYTMNDLVNLAKYNIYLKLMINGVASHPFSATTLPPISVPTGNTEKVIKVSRERYATPRSVIEEKINKWMGAEFHAEAAQAESAAVDQQDLQEELRYRERVTAGSAQAIRQTQHQADAGQADPLEPKTDRTAPFKPTEQKKPQREDRRQIERRQKQTQEHSTRRSNEKKPDNPVWDKVLNQQTKKTESAVETLSKGLAESLKKPQQEADLPVDKSHDQTGHIQPGETVKF</sequence>
<dbReference type="EMBL" id="MFEL01000010">
    <property type="protein sequence ID" value="OGE81148.1"/>
    <property type="molecule type" value="Genomic_DNA"/>
</dbReference>
<name>A0A1F5NU31_9BACT</name>
<feature type="compositionally biased region" description="Basic and acidic residues" evidence="1">
    <location>
        <begin position="485"/>
        <end position="532"/>
    </location>
</feature>
<dbReference type="InterPro" id="IPR019476">
    <property type="entry name" value="T4SS_TraD_DNA-bd"/>
</dbReference>
<dbReference type="Pfam" id="PF10412">
    <property type="entry name" value="TrwB_AAD_bind"/>
    <property type="match status" value="1"/>
</dbReference>
<reference evidence="3 4" key="1">
    <citation type="journal article" date="2016" name="Nat. Commun.">
        <title>Thousands of microbial genomes shed light on interconnected biogeochemical processes in an aquifer system.</title>
        <authorList>
            <person name="Anantharaman K."/>
            <person name="Brown C.T."/>
            <person name="Hug L.A."/>
            <person name="Sharon I."/>
            <person name="Castelle C.J."/>
            <person name="Probst A.J."/>
            <person name="Thomas B.C."/>
            <person name="Singh A."/>
            <person name="Wilkins M.J."/>
            <person name="Karaoz U."/>
            <person name="Brodie E.L."/>
            <person name="Williams K.H."/>
            <person name="Hubbard S.S."/>
            <person name="Banfield J.F."/>
        </authorList>
    </citation>
    <scope>NUCLEOTIDE SEQUENCE [LARGE SCALE GENOMIC DNA]</scope>
</reference>
<accession>A0A1F5NU31</accession>
<comment type="caution">
    <text evidence="3">The sequence shown here is derived from an EMBL/GenBank/DDBJ whole genome shotgun (WGS) entry which is preliminary data.</text>
</comment>
<dbReference type="PANTHER" id="PTHR30121">
    <property type="entry name" value="UNCHARACTERIZED PROTEIN YJGR-RELATED"/>
    <property type="match status" value="1"/>
</dbReference>
<dbReference type="CDD" id="cd01127">
    <property type="entry name" value="TrwB_TraG_TraD_VirD4"/>
    <property type="match status" value="1"/>
</dbReference>
<dbReference type="Proteomes" id="UP000178892">
    <property type="component" value="Unassembled WGS sequence"/>
</dbReference>
<feature type="region of interest" description="Disordered" evidence="1">
    <location>
        <begin position="463"/>
        <end position="591"/>
    </location>
</feature>
<dbReference type="InterPro" id="IPR027417">
    <property type="entry name" value="P-loop_NTPase"/>
</dbReference>
<feature type="compositionally biased region" description="Basic and acidic residues" evidence="1">
    <location>
        <begin position="561"/>
        <end position="580"/>
    </location>
</feature>
<gene>
    <name evidence="3" type="ORF">A2720_01240</name>
</gene>
<dbReference type="PANTHER" id="PTHR30121:SF6">
    <property type="entry name" value="SLR6007 PROTEIN"/>
    <property type="match status" value="1"/>
</dbReference>
<dbReference type="AlphaFoldDB" id="A0A1F5NU31"/>
<evidence type="ECO:0000256" key="1">
    <source>
        <dbReference type="SAM" id="MobiDB-lite"/>
    </source>
</evidence>
<evidence type="ECO:0000313" key="3">
    <source>
        <dbReference type="EMBL" id="OGE81148.1"/>
    </source>
</evidence>
<organism evidence="3 4">
    <name type="scientific">Candidatus Doudnabacteria bacterium RIFCSPHIGHO2_01_FULL_46_24</name>
    <dbReference type="NCBI Taxonomy" id="1817825"/>
    <lineage>
        <taxon>Bacteria</taxon>
        <taxon>Candidatus Doudnaibacteriota</taxon>
    </lineage>
</organism>